<dbReference type="GO" id="GO:0003677">
    <property type="term" value="F:DNA binding"/>
    <property type="evidence" value="ECO:0007669"/>
    <property type="project" value="InterPro"/>
</dbReference>
<dbReference type="InterPro" id="IPR004150">
    <property type="entry name" value="NAD_DNA_ligase_OB"/>
</dbReference>
<evidence type="ECO:0000256" key="7">
    <source>
        <dbReference type="ARBA" id="ARBA00022763"/>
    </source>
</evidence>
<dbReference type="InterPro" id="IPR001679">
    <property type="entry name" value="DNA_ligase"/>
</dbReference>
<dbReference type="CDD" id="cd17748">
    <property type="entry name" value="BRCT_DNA_ligase_like"/>
    <property type="match status" value="1"/>
</dbReference>
<feature type="binding site" evidence="14">
    <location>
        <position position="438"/>
    </location>
    <ligand>
        <name>Zn(2+)</name>
        <dbReference type="ChEBI" id="CHEBI:29105"/>
    </ligand>
</feature>
<evidence type="ECO:0000256" key="13">
    <source>
        <dbReference type="ARBA" id="ARBA00060881"/>
    </source>
</evidence>
<dbReference type="Pfam" id="PF00533">
    <property type="entry name" value="BRCT"/>
    <property type="match status" value="1"/>
</dbReference>
<dbReference type="SUPFAM" id="SSF56091">
    <property type="entry name" value="DNA ligase/mRNA capping enzyme, catalytic domain"/>
    <property type="match status" value="1"/>
</dbReference>
<evidence type="ECO:0000313" key="17">
    <source>
        <dbReference type="Proteomes" id="UP000199355"/>
    </source>
</evidence>
<evidence type="ECO:0000256" key="6">
    <source>
        <dbReference type="ARBA" id="ARBA00022723"/>
    </source>
</evidence>
<dbReference type="FunFam" id="2.40.50.140:FF:000012">
    <property type="entry name" value="DNA ligase"/>
    <property type="match status" value="1"/>
</dbReference>
<dbReference type="SMART" id="SM00292">
    <property type="entry name" value="BRCT"/>
    <property type="match status" value="1"/>
</dbReference>
<keyword evidence="7 14" id="KW-0227">DNA damage</keyword>
<dbReference type="PANTHER" id="PTHR23389">
    <property type="entry name" value="CHROMOSOME TRANSMISSION FIDELITY FACTOR 18"/>
    <property type="match status" value="1"/>
</dbReference>
<dbReference type="Proteomes" id="UP000199355">
    <property type="component" value="Unassembled WGS sequence"/>
</dbReference>
<keyword evidence="9 14" id="KW-0460">Magnesium</keyword>
<evidence type="ECO:0000256" key="8">
    <source>
        <dbReference type="ARBA" id="ARBA00022833"/>
    </source>
</evidence>
<dbReference type="Gene3D" id="3.40.50.10190">
    <property type="entry name" value="BRCT domain"/>
    <property type="match status" value="1"/>
</dbReference>
<dbReference type="Pfam" id="PF03119">
    <property type="entry name" value="DNA_ligase_ZBD"/>
    <property type="match status" value="1"/>
</dbReference>
<dbReference type="EC" id="6.5.1.2" evidence="2 14"/>
<dbReference type="Gene3D" id="3.30.470.30">
    <property type="entry name" value="DNA ligase/mRNA capping enzyme"/>
    <property type="match status" value="1"/>
</dbReference>
<dbReference type="InterPro" id="IPR013839">
    <property type="entry name" value="DNAligase_adenylation"/>
</dbReference>
<dbReference type="InterPro" id="IPR041663">
    <property type="entry name" value="DisA/LigA_HHH"/>
</dbReference>
<dbReference type="EMBL" id="FNBX01000004">
    <property type="protein sequence ID" value="SDF35738.1"/>
    <property type="molecule type" value="Genomic_DNA"/>
</dbReference>
<dbReference type="RefSeq" id="WP_092153036.1">
    <property type="nucleotide sequence ID" value="NZ_FNBX01000004.1"/>
</dbReference>
<proteinExistence type="inferred from homology"/>
<dbReference type="Pfam" id="PF12826">
    <property type="entry name" value="HHH_2"/>
    <property type="match status" value="1"/>
</dbReference>
<comment type="catalytic activity">
    <reaction evidence="12 14">
        <text>NAD(+) + (deoxyribonucleotide)n-3'-hydroxyl + 5'-phospho-(deoxyribonucleotide)m = (deoxyribonucleotide)n+m + AMP + beta-nicotinamide D-nucleotide.</text>
        <dbReference type="EC" id="6.5.1.2"/>
    </reaction>
</comment>
<comment type="function">
    <text evidence="1 14">DNA ligase that catalyzes the formation of phosphodiester linkages between 5'-phosphoryl and 3'-hydroxyl groups in double-stranded DNA using NAD as a coenzyme and as the energy source for the reaction. It is essential for DNA replication and repair of damaged DNA.</text>
</comment>
<dbReference type="Pfam" id="PF03120">
    <property type="entry name" value="OB_DNA_ligase"/>
    <property type="match status" value="1"/>
</dbReference>
<dbReference type="PANTHER" id="PTHR23389:SF9">
    <property type="entry name" value="DNA LIGASE"/>
    <property type="match status" value="1"/>
</dbReference>
<keyword evidence="4 14" id="KW-0436">Ligase</keyword>
<keyword evidence="8 14" id="KW-0862">Zinc</keyword>
<evidence type="ECO:0000256" key="5">
    <source>
        <dbReference type="ARBA" id="ARBA00022705"/>
    </source>
</evidence>
<dbReference type="AlphaFoldDB" id="A0A1G7KER0"/>
<evidence type="ECO:0000256" key="9">
    <source>
        <dbReference type="ARBA" id="ARBA00022842"/>
    </source>
</evidence>
<dbReference type="SMART" id="SM00532">
    <property type="entry name" value="LIGANc"/>
    <property type="match status" value="1"/>
</dbReference>
<dbReference type="GO" id="GO:0006281">
    <property type="term" value="P:DNA repair"/>
    <property type="evidence" value="ECO:0007669"/>
    <property type="project" value="UniProtKB-KW"/>
</dbReference>
<dbReference type="NCBIfam" id="TIGR00575">
    <property type="entry name" value="dnlj"/>
    <property type="match status" value="1"/>
</dbReference>
<comment type="similarity">
    <text evidence="13 14">Belongs to the NAD-dependent DNA ligase family. LigA subfamily.</text>
</comment>
<dbReference type="Gene3D" id="2.40.50.140">
    <property type="entry name" value="Nucleic acid-binding proteins"/>
    <property type="match status" value="1"/>
</dbReference>
<dbReference type="HAMAP" id="MF_01588">
    <property type="entry name" value="DNA_ligase_A"/>
    <property type="match status" value="1"/>
</dbReference>
<dbReference type="GO" id="GO:0003911">
    <property type="term" value="F:DNA ligase (NAD+) activity"/>
    <property type="evidence" value="ECO:0007669"/>
    <property type="project" value="UniProtKB-UniRule"/>
</dbReference>
<feature type="binding site" evidence="14">
    <location>
        <position position="198"/>
    </location>
    <ligand>
        <name>NAD(+)</name>
        <dbReference type="ChEBI" id="CHEBI:57540"/>
    </ligand>
</feature>
<dbReference type="Gene3D" id="1.10.150.20">
    <property type="entry name" value="5' to 3' exonuclease, C-terminal subdomain"/>
    <property type="match status" value="2"/>
</dbReference>
<dbReference type="PIRSF" id="PIRSF001604">
    <property type="entry name" value="LigA"/>
    <property type="match status" value="1"/>
</dbReference>
<name>A0A1G7KER0_9BACT</name>
<sequence length="705" mass="77138">MAPLPPFTPPQQHSLPLSGPSAAERQRALWLADELERHNYLYHTLDAPEISDDAYDALFRELVALEERWPELRRPDSPTLRVGGGLLEGLDKKAHRQRMYGLENVFSNEEWREFAERMRRAWDADLNGPLPASFWCDPKLDGLALEIVYEDGVLRAALTRGDGFTGEVVTAAVRTIRTVPLRLRGEGPFPARLEVRGEVVMYKQDFAALNARQEELGQKPFVNPRNAAAGTLRQLDLSVTEARPLRFLAYSLGEAQWAPAAPCRLQSELMVRLTGYGFLTPPQGRLCRNLEEVEAYAAWVREERPRFSMQIDGAVAKLDDLEAQAALGYTARAPRFAVAFKFPAMQAQTLLKAIEVQVGRTGVLTPVAVLEPVAVGGALVSRATLHNEDEIRARDVRVGDTVLVQRAGDVIPEVLGPVLEKRPADAVIFQFPRTCPACGQPVYREEGEAAWRCENLACPAIRLRAITHFVSKAGLDVQGVGQKWIEQLVTSGRVQSPADLFTLTVPDLLGFARMGDVLAQKFVDALAAARQTADLRRLISALGIRHVGEQTARTLAGHFYSLDELENASAASLQALPDVGPEVASSIRNFFDSPANRETLARFKALGLWPQSGEGGASVAARPSGPLADKRILFTGSLRMPRDKAQKLAEAAGAIAVGSVSKKLDYLVVGEKPGSKLDKARALGVNVLDEAAFKEALHQSGIEPE</sequence>
<dbReference type="Pfam" id="PF01653">
    <property type="entry name" value="DNA_ligase_aden"/>
    <property type="match status" value="1"/>
</dbReference>
<evidence type="ECO:0000256" key="2">
    <source>
        <dbReference type="ARBA" id="ARBA00012722"/>
    </source>
</evidence>
<feature type="binding site" evidence="14">
    <location>
        <position position="435"/>
    </location>
    <ligand>
        <name>Zn(2+)</name>
        <dbReference type="ChEBI" id="CHEBI:29105"/>
    </ligand>
</feature>
<evidence type="ECO:0000256" key="11">
    <source>
        <dbReference type="ARBA" id="ARBA00023204"/>
    </source>
</evidence>
<keyword evidence="17" id="KW-1185">Reference proteome</keyword>
<dbReference type="InterPro" id="IPR010994">
    <property type="entry name" value="RuvA_2-like"/>
</dbReference>
<dbReference type="InterPro" id="IPR013840">
    <property type="entry name" value="DNAligase_N"/>
</dbReference>
<dbReference type="GO" id="GO:0046872">
    <property type="term" value="F:metal ion binding"/>
    <property type="evidence" value="ECO:0007669"/>
    <property type="project" value="UniProtKB-KW"/>
</dbReference>
<dbReference type="Gene3D" id="1.10.287.610">
    <property type="entry name" value="Helix hairpin bin"/>
    <property type="match status" value="1"/>
</dbReference>
<evidence type="ECO:0000259" key="15">
    <source>
        <dbReference type="PROSITE" id="PS50172"/>
    </source>
</evidence>
<evidence type="ECO:0000256" key="4">
    <source>
        <dbReference type="ARBA" id="ARBA00022598"/>
    </source>
</evidence>
<dbReference type="InterPro" id="IPR003583">
    <property type="entry name" value="Hlx-hairpin-Hlx_DNA-bd_motif"/>
</dbReference>
<reference evidence="17" key="1">
    <citation type="submission" date="2016-10" db="EMBL/GenBank/DDBJ databases">
        <authorList>
            <person name="Varghese N."/>
            <person name="Submissions S."/>
        </authorList>
    </citation>
    <scope>NUCLEOTIDE SEQUENCE [LARGE SCALE GENOMIC DNA]</scope>
    <source>
        <strain evidence="17">KHC7</strain>
    </source>
</reference>
<feature type="binding site" evidence="14">
    <location>
        <position position="317"/>
    </location>
    <ligand>
        <name>NAD(+)</name>
        <dbReference type="ChEBI" id="CHEBI:57540"/>
    </ligand>
</feature>
<dbReference type="SUPFAM" id="SSF50249">
    <property type="entry name" value="Nucleic acid-binding proteins"/>
    <property type="match status" value="1"/>
</dbReference>
<feature type="binding site" evidence="14">
    <location>
        <position position="160"/>
    </location>
    <ligand>
        <name>NAD(+)</name>
        <dbReference type="ChEBI" id="CHEBI:57540"/>
    </ligand>
</feature>
<dbReference type="SUPFAM" id="SSF47781">
    <property type="entry name" value="RuvA domain 2-like"/>
    <property type="match status" value="1"/>
</dbReference>
<dbReference type="Gene3D" id="6.20.10.30">
    <property type="match status" value="1"/>
</dbReference>
<dbReference type="InterPro" id="IPR001357">
    <property type="entry name" value="BRCT_dom"/>
</dbReference>
<gene>
    <name evidence="14" type="primary">ligA</name>
    <name evidence="16" type="ORF">SAMN05192586_10478</name>
</gene>
<evidence type="ECO:0000256" key="1">
    <source>
        <dbReference type="ARBA" id="ARBA00004067"/>
    </source>
</evidence>
<comment type="cofactor">
    <cofactor evidence="14">
        <name>Mg(2+)</name>
        <dbReference type="ChEBI" id="CHEBI:18420"/>
    </cofactor>
    <cofactor evidence="14">
        <name>Mn(2+)</name>
        <dbReference type="ChEBI" id="CHEBI:29035"/>
    </cofactor>
</comment>
<dbReference type="FunFam" id="1.10.150.20:FF:000006">
    <property type="entry name" value="DNA ligase"/>
    <property type="match status" value="1"/>
</dbReference>
<keyword evidence="10 14" id="KW-0520">NAD</keyword>
<dbReference type="InterPro" id="IPR004149">
    <property type="entry name" value="Znf_DNAligase_C4"/>
</dbReference>
<evidence type="ECO:0000256" key="10">
    <source>
        <dbReference type="ARBA" id="ARBA00023027"/>
    </source>
</evidence>
<feature type="binding site" evidence="14">
    <location>
        <position position="137"/>
    </location>
    <ligand>
        <name>NAD(+)</name>
        <dbReference type="ChEBI" id="CHEBI:57540"/>
    </ligand>
</feature>
<organism evidence="16 17">
    <name type="scientific">Desulfovibrio legallii</name>
    <dbReference type="NCBI Taxonomy" id="571438"/>
    <lineage>
        <taxon>Bacteria</taxon>
        <taxon>Pseudomonadati</taxon>
        <taxon>Thermodesulfobacteriota</taxon>
        <taxon>Desulfovibrionia</taxon>
        <taxon>Desulfovibrionales</taxon>
        <taxon>Desulfovibrionaceae</taxon>
        <taxon>Desulfovibrio</taxon>
    </lineage>
</organism>
<dbReference type="GO" id="GO:0006260">
    <property type="term" value="P:DNA replication"/>
    <property type="evidence" value="ECO:0007669"/>
    <property type="project" value="UniProtKB-KW"/>
</dbReference>
<keyword evidence="11 14" id="KW-0234">DNA repair</keyword>
<dbReference type="PROSITE" id="PS50172">
    <property type="entry name" value="BRCT"/>
    <property type="match status" value="1"/>
</dbReference>
<feature type="binding site" evidence="14">
    <location>
        <begin position="52"/>
        <end position="56"/>
    </location>
    <ligand>
        <name>NAD(+)</name>
        <dbReference type="ChEBI" id="CHEBI:57540"/>
    </ligand>
</feature>
<keyword evidence="14" id="KW-0464">Manganese</keyword>
<protein>
    <recommendedName>
        <fullName evidence="3 14">DNA ligase</fullName>
        <ecNumber evidence="2 14">6.5.1.2</ecNumber>
    </recommendedName>
    <alternativeName>
        <fullName evidence="14">Polydeoxyribonucleotide synthase [NAD(+)]</fullName>
    </alternativeName>
</protein>
<feature type="binding site" evidence="14">
    <location>
        <position position="458"/>
    </location>
    <ligand>
        <name>Zn(2+)</name>
        <dbReference type="ChEBI" id="CHEBI:29105"/>
    </ligand>
</feature>
<dbReference type="InterPro" id="IPR012340">
    <property type="entry name" value="NA-bd_OB-fold"/>
</dbReference>
<feature type="active site" description="N6-AMP-lysine intermediate" evidence="14">
    <location>
        <position position="139"/>
    </location>
</feature>
<feature type="binding site" evidence="14">
    <location>
        <position position="341"/>
    </location>
    <ligand>
        <name>NAD(+)</name>
        <dbReference type="ChEBI" id="CHEBI:57540"/>
    </ligand>
</feature>
<keyword evidence="5 14" id="KW-0235">DNA replication</keyword>
<dbReference type="InterPro" id="IPR036420">
    <property type="entry name" value="BRCT_dom_sf"/>
</dbReference>
<evidence type="ECO:0000256" key="3">
    <source>
        <dbReference type="ARBA" id="ARBA00013308"/>
    </source>
</evidence>
<dbReference type="SMART" id="SM00278">
    <property type="entry name" value="HhH1"/>
    <property type="match status" value="3"/>
</dbReference>
<feature type="binding site" evidence="14">
    <location>
        <position position="453"/>
    </location>
    <ligand>
        <name>Zn(2+)</name>
        <dbReference type="ChEBI" id="CHEBI:29105"/>
    </ligand>
</feature>
<dbReference type="InterPro" id="IPR033136">
    <property type="entry name" value="DNA_ligase_CS"/>
</dbReference>
<dbReference type="CDD" id="cd00114">
    <property type="entry name" value="LIGANc"/>
    <property type="match status" value="1"/>
</dbReference>
<dbReference type="OrthoDB" id="9759736at2"/>
<dbReference type="NCBIfam" id="NF005932">
    <property type="entry name" value="PRK07956.1"/>
    <property type="match status" value="1"/>
</dbReference>
<accession>A0A1G7KER0</accession>
<feature type="domain" description="BRCT" evidence="15">
    <location>
        <begin position="622"/>
        <end position="705"/>
    </location>
</feature>
<evidence type="ECO:0000256" key="12">
    <source>
        <dbReference type="ARBA" id="ARBA00034005"/>
    </source>
</evidence>
<evidence type="ECO:0000313" key="16">
    <source>
        <dbReference type="EMBL" id="SDF35738.1"/>
    </source>
</evidence>
<dbReference type="SUPFAM" id="SSF52113">
    <property type="entry name" value="BRCT domain"/>
    <property type="match status" value="1"/>
</dbReference>
<keyword evidence="6 14" id="KW-0479">Metal-binding</keyword>
<comment type="caution">
    <text evidence="14">Lacks conserved residue(s) required for the propagation of feature annotation.</text>
</comment>
<dbReference type="STRING" id="571438.SAMN05192586_10478"/>
<dbReference type="PROSITE" id="PS01056">
    <property type="entry name" value="DNA_LIGASE_N2"/>
    <property type="match status" value="1"/>
</dbReference>
<evidence type="ECO:0000256" key="14">
    <source>
        <dbReference type="HAMAP-Rule" id="MF_01588"/>
    </source>
</evidence>